<evidence type="ECO:0000256" key="2">
    <source>
        <dbReference type="SAM" id="Phobius"/>
    </source>
</evidence>
<protein>
    <submittedName>
        <fullName evidence="3">Uncharacterized protein</fullName>
    </submittedName>
</protein>
<dbReference type="OrthoDB" id="189226at2759"/>
<evidence type="ECO:0000256" key="1">
    <source>
        <dbReference type="SAM" id="MobiDB-lite"/>
    </source>
</evidence>
<comment type="caution">
    <text evidence="3">The sequence shown here is derived from an EMBL/GenBank/DDBJ whole genome shotgun (WGS) entry which is preliminary data.</text>
</comment>
<dbReference type="OMA" id="EQECSTW"/>
<feature type="transmembrane region" description="Helical" evidence="2">
    <location>
        <begin position="20"/>
        <end position="38"/>
    </location>
</feature>
<keyword evidence="2" id="KW-0812">Transmembrane</keyword>
<dbReference type="Proteomes" id="UP000825935">
    <property type="component" value="Chromosome 9"/>
</dbReference>
<reference evidence="3" key="1">
    <citation type="submission" date="2021-08" db="EMBL/GenBank/DDBJ databases">
        <title>WGS assembly of Ceratopteris richardii.</title>
        <authorList>
            <person name="Marchant D.B."/>
            <person name="Chen G."/>
            <person name="Jenkins J."/>
            <person name="Shu S."/>
            <person name="Leebens-Mack J."/>
            <person name="Grimwood J."/>
            <person name="Schmutz J."/>
            <person name="Soltis P."/>
            <person name="Soltis D."/>
            <person name="Chen Z.-H."/>
        </authorList>
    </citation>
    <scope>NUCLEOTIDE SEQUENCE</scope>
    <source>
        <strain evidence="3">Whitten #5841</strain>
        <tissue evidence="3">Leaf</tissue>
    </source>
</reference>
<accession>A0A8T2UA14</accession>
<keyword evidence="4" id="KW-1185">Reference proteome</keyword>
<dbReference type="AlphaFoldDB" id="A0A8T2UA14"/>
<keyword evidence="2" id="KW-0472">Membrane</keyword>
<feature type="region of interest" description="Disordered" evidence="1">
    <location>
        <begin position="43"/>
        <end position="68"/>
    </location>
</feature>
<keyword evidence="2" id="KW-1133">Transmembrane helix</keyword>
<sequence>MLVFVSGKLMTPLFSTWTGIAWVTGGLGTIFFLMQIFIMSTQSERSSNLANTRRSTSSFKPVTANGKS</sequence>
<name>A0A8T2UA14_CERRI</name>
<organism evidence="3 4">
    <name type="scientific">Ceratopteris richardii</name>
    <name type="common">Triangle waterfern</name>
    <dbReference type="NCBI Taxonomy" id="49495"/>
    <lineage>
        <taxon>Eukaryota</taxon>
        <taxon>Viridiplantae</taxon>
        <taxon>Streptophyta</taxon>
        <taxon>Embryophyta</taxon>
        <taxon>Tracheophyta</taxon>
        <taxon>Polypodiopsida</taxon>
        <taxon>Polypodiidae</taxon>
        <taxon>Polypodiales</taxon>
        <taxon>Pteridineae</taxon>
        <taxon>Pteridaceae</taxon>
        <taxon>Parkerioideae</taxon>
        <taxon>Ceratopteris</taxon>
    </lineage>
</organism>
<evidence type="ECO:0000313" key="4">
    <source>
        <dbReference type="Proteomes" id="UP000825935"/>
    </source>
</evidence>
<dbReference type="EMBL" id="CM035414">
    <property type="protein sequence ID" value="KAH7430174.1"/>
    <property type="molecule type" value="Genomic_DNA"/>
</dbReference>
<evidence type="ECO:0000313" key="3">
    <source>
        <dbReference type="EMBL" id="KAH7430174.1"/>
    </source>
</evidence>
<gene>
    <name evidence="3" type="ORF">KP509_09G086800</name>
</gene>
<proteinExistence type="predicted"/>